<evidence type="ECO:0000256" key="4">
    <source>
        <dbReference type="SAM" id="MobiDB-lite"/>
    </source>
</evidence>
<gene>
    <name evidence="6" type="ORF">CAE01nite_30950</name>
</gene>
<dbReference type="Gene3D" id="3.40.1170.60">
    <property type="match status" value="1"/>
</dbReference>
<dbReference type="Pfam" id="PF00817">
    <property type="entry name" value="IMS"/>
    <property type="match status" value="1"/>
</dbReference>
<evidence type="ECO:0000259" key="5">
    <source>
        <dbReference type="PROSITE" id="PS50173"/>
    </source>
</evidence>
<dbReference type="Proteomes" id="UP000321181">
    <property type="component" value="Unassembled WGS sequence"/>
</dbReference>
<feature type="domain" description="UmuC" evidence="5">
    <location>
        <begin position="76"/>
        <end position="203"/>
    </location>
</feature>
<dbReference type="GO" id="GO:0016740">
    <property type="term" value="F:transferase activity"/>
    <property type="evidence" value="ECO:0007669"/>
    <property type="project" value="UniProtKB-KW"/>
</dbReference>
<dbReference type="Gene3D" id="3.30.70.270">
    <property type="match status" value="1"/>
</dbReference>
<dbReference type="InterPro" id="IPR043128">
    <property type="entry name" value="Rev_trsase/Diguanyl_cyclase"/>
</dbReference>
<dbReference type="InterPro" id="IPR050356">
    <property type="entry name" value="SulA_CellDiv_inhibitor"/>
</dbReference>
<dbReference type="PANTHER" id="PTHR35369:SF2">
    <property type="entry name" value="BLR3025 PROTEIN"/>
    <property type="match status" value="1"/>
</dbReference>
<comment type="similarity">
    <text evidence="1">Belongs to the DNA polymerase type-Y family.</text>
</comment>
<accession>A0A512DGQ2</accession>
<name>A0A512DGQ2_9CELL</name>
<comment type="function">
    <text evidence="3">Poorly processive, error-prone DNA polymerase involved in untargeted mutagenesis. Copies undamaged DNA at stalled replication forks, which arise in vivo from mismatched or misaligned primer ends. These misaligned primers can be extended by PolIV. Exhibits no 3'-5' exonuclease (proofreading) activity. May be involved in translesional synthesis, in conjunction with the beta clamp from PolIII.</text>
</comment>
<evidence type="ECO:0000256" key="2">
    <source>
        <dbReference type="ARBA" id="ARBA00022763"/>
    </source>
</evidence>
<feature type="compositionally biased region" description="Polar residues" evidence="4">
    <location>
        <begin position="1"/>
        <end position="10"/>
    </location>
</feature>
<dbReference type="EMBL" id="BJYY01000019">
    <property type="protein sequence ID" value="GEO35370.1"/>
    <property type="molecule type" value="Genomic_DNA"/>
</dbReference>
<protein>
    <submittedName>
        <fullName evidence="6">DNA repair nucleotidyltransferase</fullName>
    </submittedName>
</protein>
<evidence type="ECO:0000313" key="7">
    <source>
        <dbReference type="Proteomes" id="UP000321181"/>
    </source>
</evidence>
<reference evidence="6 7" key="1">
    <citation type="submission" date="2019-07" db="EMBL/GenBank/DDBJ databases">
        <title>Whole genome shotgun sequence of Cellulomonas aerilata NBRC 106308.</title>
        <authorList>
            <person name="Hosoyama A."/>
            <person name="Uohara A."/>
            <person name="Ohji S."/>
            <person name="Ichikawa N."/>
        </authorList>
    </citation>
    <scope>NUCLEOTIDE SEQUENCE [LARGE SCALE GENOMIC DNA]</scope>
    <source>
        <strain evidence="6 7">NBRC 106308</strain>
    </source>
</reference>
<evidence type="ECO:0000256" key="3">
    <source>
        <dbReference type="ARBA" id="ARBA00025589"/>
    </source>
</evidence>
<comment type="caution">
    <text evidence="6">The sequence shown here is derived from an EMBL/GenBank/DDBJ whole genome shotgun (WGS) entry which is preliminary data.</text>
</comment>
<dbReference type="GO" id="GO:0006281">
    <property type="term" value="P:DNA repair"/>
    <property type="evidence" value="ECO:0007669"/>
    <property type="project" value="InterPro"/>
</dbReference>
<dbReference type="PROSITE" id="PS50173">
    <property type="entry name" value="UMUC"/>
    <property type="match status" value="1"/>
</dbReference>
<dbReference type="Gene3D" id="1.10.150.20">
    <property type="entry name" value="5' to 3' exonuclease, C-terminal subdomain"/>
    <property type="match status" value="1"/>
</dbReference>
<organism evidence="6 7">
    <name type="scientific">Cellulomonas aerilata</name>
    <dbReference type="NCBI Taxonomy" id="515326"/>
    <lineage>
        <taxon>Bacteria</taxon>
        <taxon>Bacillati</taxon>
        <taxon>Actinomycetota</taxon>
        <taxon>Actinomycetes</taxon>
        <taxon>Micrococcales</taxon>
        <taxon>Cellulomonadaceae</taxon>
        <taxon>Cellulomonas</taxon>
    </lineage>
</organism>
<dbReference type="CDD" id="cd03468">
    <property type="entry name" value="PolY_like"/>
    <property type="match status" value="1"/>
</dbReference>
<sequence length="594" mass="62389">MRAVTTTPVRGTSGPHPAGHDRPVTPGRPRPTAPGRPATPGHPRPDRGSAPTRTAALWVPDWPVVAAMVAGQVEAHRPAAVHDGRRVTAVSAPARAQGVRRGMRRRQAQECCPGLELLTVDEGRDTRTFEPVAAAAETIVAGLEVARPGLLLLPAVGASRYHGSEEALAELLVSRVADATGHECQVGVADGLLAAVLAARSSRVVPAGTARTFLAPVAVDELVHAALGERAVAEVGDLVDLLHRLGLRTLGELTALPAADVEARFGQLGAWAHRLARGEDVRPPDRRRPESDVAVECELDPPAERVDAAAFAARRLAEQLQAMLLERSASCGRLRITARTEAGEELVRTWCTDAGGLGGLSAARITDRVRWQLEGWLSGGGRSGPVRDGAAAPEPSALVRLGISAEEVAPAGAEQGRLWGGASGGDLRAHRALLRVQGLLGGDGVLVATLQGGRDVRDQVHLVPWGDARATQRAADRPWPGRLPEPAPATVLVEPVAVEVLDAGGAAVRVDARLTTSGAPALVRWSGAPGAPAVPGLDATTHRLVAWAGPWPMVERWWTPEVRRRVHLQVALEGGRALLLSCTQGTWACEAVYD</sequence>
<evidence type="ECO:0000256" key="1">
    <source>
        <dbReference type="ARBA" id="ARBA00010945"/>
    </source>
</evidence>
<proteinExistence type="inferred from homology"/>
<dbReference type="InterPro" id="IPR001126">
    <property type="entry name" value="UmuC"/>
</dbReference>
<dbReference type="InterPro" id="IPR043502">
    <property type="entry name" value="DNA/RNA_pol_sf"/>
</dbReference>
<dbReference type="SUPFAM" id="SSF56672">
    <property type="entry name" value="DNA/RNA polymerases"/>
    <property type="match status" value="1"/>
</dbReference>
<evidence type="ECO:0000313" key="6">
    <source>
        <dbReference type="EMBL" id="GEO35370.1"/>
    </source>
</evidence>
<dbReference type="AlphaFoldDB" id="A0A512DGQ2"/>
<keyword evidence="7" id="KW-1185">Reference proteome</keyword>
<keyword evidence="6" id="KW-0808">Transferase</keyword>
<dbReference type="PANTHER" id="PTHR35369">
    <property type="entry name" value="BLR3025 PROTEIN-RELATED"/>
    <property type="match status" value="1"/>
</dbReference>
<keyword evidence="2" id="KW-0227">DNA damage</keyword>
<feature type="region of interest" description="Disordered" evidence="4">
    <location>
        <begin position="1"/>
        <end position="52"/>
    </location>
</feature>